<evidence type="ECO:0000259" key="2">
    <source>
        <dbReference type="Pfam" id="PF00501"/>
    </source>
</evidence>
<proteinExistence type="inferred from homology"/>
<dbReference type="GO" id="GO:0006631">
    <property type="term" value="P:fatty acid metabolic process"/>
    <property type="evidence" value="ECO:0007669"/>
    <property type="project" value="TreeGrafter"/>
</dbReference>
<dbReference type="PANTHER" id="PTHR43201">
    <property type="entry name" value="ACYL-COA SYNTHETASE"/>
    <property type="match status" value="1"/>
</dbReference>
<protein>
    <recommendedName>
        <fullName evidence="2">AMP-dependent synthetase/ligase domain-containing protein</fullName>
    </recommendedName>
</protein>
<name>A0A8H7K9W3_BIOOC</name>
<comment type="similarity">
    <text evidence="1">Belongs to the ATP-dependent AMP-binding enzyme family.</text>
</comment>
<dbReference type="GO" id="GO:0031956">
    <property type="term" value="F:medium-chain fatty acid-CoA ligase activity"/>
    <property type="evidence" value="ECO:0007669"/>
    <property type="project" value="TreeGrafter"/>
</dbReference>
<reference evidence="3" key="1">
    <citation type="submission" date="2020-10" db="EMBL/GenBank/DDBJ databases">
        <title>High-Quality Genome Resource of Clonostachys rosea strain S41 by Oxford Nanopore Long-Read Sequencing.</title>
        <authorList>
            <person name="Wang H."/>
        </authorList>
    </citation>
    <scope>NUCLEOTIDE SEQUENCE</scope>
    <source>
        <strain evidence="3">S41</strain>
    </source>
</reference>
<dbReference type="InterPro" id="IPR042099">
    <property type="entry name" value="ANL_N_sf"/>
</dbReference>
<gene>
    <name evidence="3" type="ORF">IM811_003498</name>
</gene>
<evidence type="ECO:0000256" key="1">
    <source>
        <dbReference type="ARBA" id="ARBA00006432"/>
    </source>
</evidence>
<comment type="caution">
    <text evidence="3">The sequence shown here is derived from an EMBL/GenBank/DDBJ whole genome shotgun (WGS) entry which is preliminary data.</text>
</comment>
<dbReference type="InterPro" id="IPR000873">
    <property type="entry name" value="AMP-dep_synth/lig_dom"/>
</dbReference>
<sequence>MAPLPITTHISKLIDTATTQPDLQALKIPQVSDDGTSNGWETITFAHFLRDVENAARYWANELSQKGVKYRDVVGIWVKGLSYIDAVLIWGILRAGYIPQLFSLRLTSSDVISTLLERTGGKAVVVESEWLKNVNVSQPSLPAVDTRALDVNNLPLPPVWLPASGDDTVMIFHSSGSTSGMPKPIDITARWLNFNIQTSQDIFEAIYTDGRRSVMSSNGSFCHLAASFMMLSSHARGGCVVLCKNMPCTSQEIKLLVKEHGLTSLFLFASFLGDILREARTDKELLEALQSLTDVTYGGLPIESEIANWAREQGIKLTEGFGSTEMGIGLLSVGGDGPDAALLRPIKGATVPQLPPKSLRNEATGDFHTGDLFVEVMPGKYQFRGRNDDWIKTQSSLRCDTKAIEENVMELCAQDLINRAVVVGSGRPSPSILVEPKDEKADHLYLRKEILRRITPFHERRYMHERVDDSRFILVVPQGSLPTTAKGSVQRKNVEKHFQAALDQIYAVA</sequence>
<evidence type="ECO:0000313" key="3">
    <source>
        <dbReference type="EMBL" id="KAF9746593.1"/>
    </source>
</evidence>
<evidence type="ECO:0000313" key="4">
    <source>
        <dbReference type="Proteomes" id="UP000616885"/>
    </source>
</evidence>
<dbReference type="Pfam" id="PF23562">
    <property type="entry name" value="AMP-binding_C_3"/>
    <property type="match status" value="1"/>
</dbReference>
<dbReference type="EMBL" id="JADCTT010000011">
    <property type="protein sequence ID" value="KAF9746593.1"/>
    <property type="molecule type" value="Genomic_DNA"/>
</dbReference>
<organism evidence="3 4">
    <name type="scientific">Bionectria ochroleuca</name>
    <name type="common">Gliocladium roseum</name>
    <dbReference type="NCBI Taxonomy" id="29856"/>
    <lineage>
        <taxon>Eukaryota</taxon>
        <taxon>Fungi</taxon>
        <taxon>Dikarya</taxon>
        <taxon>Ascomycota</taxon>
        <taxon>Pezizomycotina</taxon>
        <taxon>Sordariomycetes</taxon>
        <taxon>Hypocreomycetidae</taxon>
        <taxon>Hypocreales</taxon>
        <taxon>Bionectriaceae</taxon>
        <taxon>Clonostachys</taxon>
    </lineage>
</organism>
<feature type="domain" description="AMP-dependent synthetase/ligase" evidence="2">
    <location>
        <begin position="16"/>
        <end position="340"/>
    </location>
</feature>
<dbReference type="Pfam" id="PF00501">
    <property type="entry name" value="AMP-binding"/>
    <property type="match status" value="1"/>
</dbReference>
<dbReference type="PANTHER" id="PTHR43201:SF8">
    <property type="entry name" value="ACYL-COA SYNTHETASE FAMILY MEMBER 3"/>
    <property type="match status" value="1"/>
</dbReference>
<dbReference type="Gene3D" id="3.40.50.12780">
    <property type="entry name" value="N-terminal domain of ligase-like"/>
    <property type="match status" value="1"/>
</dbReference>
<dbReference type="AlphaFoldDB" id="A0A8H7K9W3"/>
<dbReference type="SUPFAM" id="SSF56801">
    <property type="entry name" value="Acetyl-CoA synthetase-like"/>
    <property type="match status" value="1"/>
</dbReference>
<dbReference type="Proteomes" id="UP000616885">
    <property type="component" value="Unassembled WGS sequence"/>
</dbReference>
<accession>A0A8H7K9W3</accession>